<dbReference type="SUPFAM" id="SSF53756">
    <property type="entry name" value="UDP-Glycosyltransferase/glycogen phosphorylase"/>
    <property type="match status" value="1"/>
</dbReference>
<evidence type="ECO:0000256" key="1">
    <source>
        <dbReference type="SAM" id="MobiDB-lite"/>
    </source>
</evidence>
<dbReference type="AlphaFoldDB" id="A0A3S4RCB4"/>
<accession>A0A3S4RCB4</accession>
<dbReference type="Proteomes" id="UP000266895">
    <property type="component" value="Chromosome"/>
</dbReference>
<evidence type="ECO:0000313" key="3">
    <source>
        <dbReference type="Proteomes" id="UP000266895"/>
    </source>
</evidence>
<proteinExistence type="predicted"/>
<dbReference type="OrthoDB" id="6713581at2"/>
<dbReference type="Pfam" id="PF13692">
    <property type="entry name" value="Glyco_trans_1_4"/>
    <property type="match status" value="1"/>
</dbReference>
<organism evidence="2 3">
    <name type="scientific">Actinomyces howellii</name>
    <dbReference type="NCBI Taxonomy" id="52771"/>
    <lineage>
        <taxon>Bacteria</taxon>
        <taxon>Bacillati</taxon>
        <taxon>Actinomycetota</taxon>
        <taxon>Actinomycetes</taxon>
        <taxon>Actinomycetales</taxon>
        <taxon>Actinomycetaceae</taxon>
        <taxon>Actinomyces</taxon>
    </lineage>
</organism>
<dbReference type="KEGG" id="ahw:NCTC11636_02355"/>
<keyword evidence="3" id="KW-1185">Reference proteome</keyword>
<dbReference type="RefSeq" id="WP_126383330.1">
    <property type="nucleotide sequence ID" value="NZ_LR134350.1"/>
</dbReference>
<evidence type="ECO:0000313" key="2">
    <source>
        <dbReference type="EMBL" id="VEG29883.1"/>
    </source>
</evidence>
<evidence type="ECO:0008006" key="4">
    <source>
        <dbReference type="Google" id="ProtNLM"/>
    </source>
</evidence>
<dbReference type="EMBL" id="LR134350">
    <property type="protein sequence ID" value="VEG29883.1"/>
    <property type="molecule type" value="Genomic_DNA"/>
</dbReference>
<name>A0A3S4RCB4_9ACTO</name>
<reference evidence="2 3" key="1">
    <citation type="submission" date="2018-12" db="EMBL/GenBank/DDBJ databases">
        <authorList>
            <consortium name="Pathogen Informatics"/>
        </authorList>
    </citation>
    <scope>NUCLEOTIDE SEQUENCE [LARGE SCALE GENOMIC DNA]</scope>
    <source>
        <strain evidence="2 3">NCTC11636</strain>
    </source>
</reference>
<feature type="region of interest" description="Disordered" evidence="1">
    <location>
        <begin position="172"/>
        <end position="197"/>
    </location>
</feature>
<sequence length="561" mass="60361">MPRSATGLIGMLARAASSPVGERALVALTLSRLALARSRGRSLDGAIEVARRARFLSDRGSTGRARGLLAAAASRLTGPEQAVLAVEDAAVCLDAAEEPRRWGTALEATLALADASWCEGEDHRTEELLESVLRLLFHPELHFSSSPSALAEEPVDHLGALHASRAWSALTSPHVAPEGDGALPAGAVETAGQDAGADRDRPRRVLFVSMTNWNFVRDIVEDYRADPRYEVRTLDPGAPGVLPARPSRQGLVAERLRAARGGPPPQVPAAVAQDLAWADTVFVEWGAAAAVWMSLVRPYLAPRARVIVRVHSFEASTPWPQLIDWSAVDVLLTVAPAIRALLEESLDLPCQLERVTLPNRSVLTDYHLPKTGQAARTIAMVGWGSVRKDPGWTLDVLDLLRQDDPSWRLLLIGPEFPATGSLTASQARTASEVRARIDRLGQCVTVTGQTDAVAEHLRDAAVIVSSSRREGTHEGFIQGVASGALPVCRDWPDVAAWGGPGALFPAEWVVRTPAEAAERIRALADDLGYRDAQARDVLDRWDWSVVRGSYDTLIDGGPTTV</sequence>
<dbReference type="Gene3D" id="3.40.50.2000">
    <property type="entry name" value="Glycogen Phosphorylase B"/>
    <property type="match status" value="1"/>
</dbReference>
<gene>
    <name evidence="2" type="ORF">NCTC11636_02355</name>
</gene>
<protein>
    <recommendedName>
        <fullName evidence="4">Glycosyl transferases group 1</fullName>
    </recommendedName>
</protein>